<accession>A0A0G3BJW7</accession>
<dbReference type="RefSeq" id="WP_047193715.1">
    <property type="nucleotide sequence ID" value="NZ_CP011371.1"/>
</dbReference>
<dbReference type="AlphaFoldDB" id="A0A0G3BJW7"/>
<name>A0A0G3BJW7_9BURK</name>
<evidence type="ECO:0000313" key="2">
    <source>
        <dbReference type="Proteomes" id="UP000035352"/>
    </source>
</evidence>
<sequence>MDRFGIRAEGAVISNDGDVLGTAARAHELALLLRAKCRQPAPASRGAIVAQLRLPTAGGKERNIDVLRLLYTVSGLRKSSEFTKRVIAGSVRVKWHNGTQFRVMDPFDVLESRVQNAAGLLQDKGPHVLTQARWAIEVAKAALLQLAANDQEQPERLGHRLQGIYTLAHSRPGRNLLRDHQIEVLEAIDLSALRKAAPLHEKQLQNVQAALEKRRGAKRRPAPAG</sequence>
<proteinExistence type="predicted"/>
<gene>
    <name evidence="1" type="ORF">AAW51_1000</name>
</gene>
<dbReference type="EMBL" id="CP011371">
    <property type="protein sequence ID" value="AKJ27691.1"/>
    <property type="molecule type" value="Genomic_DNA"/>
</dbReference>
<keyword evidence="2" id="KW-1185">Reference proteome</keyword>
<dbReference type="Proteomes" id="UP000035352">
    <property type="component" value="Chromosome"/>
</dbReference>
<dbReference type="KEGG" id="pbh:AAW51_1000"/>
<protein>
    <submittedName>
        <fullName evidence="1">Uncharacterized protein</fullName>
    </submittedName>
</protein>
<dbReference type="OrthoDB" id="8891446at2"/>
<reference evidence="1 2" key="1">
    <citation type="submission" date="2015-05" db="EMBL/GenBank/DDBJ databases">
        <authorList>
            <person name="Tang B."/>
            <person name="Yu Y."/>
        </authorList>
    </citation>
    <scope>NUCLEOTIDE SEQUENCE [LARGE SCALE GENOMIC DNA]</scope>
    <source>
        <strain evidence="1 2">DSM 7029</strain>
    </source>
</reference>
<evidence type="ECO:0000313" key="1">
    <source>
        <dbReference type="EMBL" id="AKJ27691.1"/>
    </source>
</evidence>
<organism evidence="1 2">
    <name type="scientific">Caldimonas brevitalea</name>
    <dbReference type="NCBI Taxonomy" id="413882"/>
    <lineage>
        <taxon>Bacteria</taxon>
        <taxon>Pseudomonadati</taxon>
        <taxon>Pseudomonadota</taxon>
        <taxon>Betaproteobacteria</taxon>
        <taxon>Burkholderiales</taxon>
        <taxon>Sphaerotilaceae</taxon>
        <taxon>Caldimonas</taxon>
    </lineage>
</organism>